<evidence type="ECO:0000313" key="2">
    <source>
        <dbReference type="Proteomes" id="UP001212189"/>
    </source>
</evidence>
<dbReference type="KEGG" id="dce:O6P33_09490"/>
<dbReference type="EMBL" id="CP114976">
    <property type="protein sequence ID" value="WBE24598.1"/>
    <property type="molecule type" value="Genomic_DNA"/>
</dbReference>
<organism evidence="1 2">
    <name type="scientific">Denitrificimonas caeni</name>
    <dbReference type="NCBI Taxonomy" id="521720"/>
    <lineage>
        <taxon>Bacteria</taxon>
        <taxon>Pseudomonadati</taxon>
        <taxon>Pseudomonadota</taxon>
        <taxon>Gammaproteobacteria</taxon>
        <taxon>Pseudomonadales</taxon>
        <taxon>Pseudomonadaceae</taxon>
        <taxon>Denitrificimonas</taxon>
    </lineage>
</organism>
<evidence type="ECO:0000313" key="1">
    <source>
        <dbReference type="EMBL" id="WBE24598.1"/>
    </source>
</evidence>
<gene>
    <name evidence="1" type="ORF">O6P33_09490</name>
</gene>
<protein>
    <submittedName>
        <fullName evidence="1">Uncharacterized protein</fullName>
    </submittedName>
</protein>
<reference evidence="1 2" key="1">
    <citation type="submission" date="2022-12" db="EMBL/GenBank/DDBJ databases">
        <title>Coexistence and Characterization of a Novel Tigecycline Resistance gene tet(X) variant and blaNDM-1 in a Pseudomonas caeni Isolate of Chicken Origin.</title>
        <authorList>
            <person name="Lu X."/>
            <person name="Zhang L."/>
            <person name="Li R."/>
            <person name="Wang Z."/>
        </authorList>
    </citation>
    <scope>NUCLEOTIDE SEQUENCE [LARGE SCALE GENOMIC DNA]</scope>
    <source>
        <strain evidence="1 2">CE14</strain>
    </source>
</reference>
<dbReference type="Proteomes" id="UP001212189">
    <property type="component" value="Chromosome"/>
</dbReference>
<dbReference type="Pfam" id="PF20292">
    <property type="entry name" value="MC7"/>
    <property type="match status" value="1"/>
</dbReference>
<accession>A0AAF0AKL8</accession>
<dbReference type="InterPro" id="IPR046900">
    <property type="entry name" value="ABC-3C_MC7"/>
</dbReference>
<dbReference type="AlphaFoldDB" id="A0AAF0AKL8"/>
<dbReference type="RefSeq" id="WP_269817541.1">
    <property type="nucleotide sequence ID" value="NZ_CP114976.1"/>
</dbReference>
<keyword evidence="2" id="KW-1185">Reference proteome</keyword>
<name>A0AAF0AKL8_9GAMM</name>
<proteinExistence type="predicted"/>
<sequence length="73" mass="8568">MITPSKTIPFKDSIAFKMTYILDEEFEEISVVELYKKTKRKFLGLNEYIYALDVLYVLGRIDIDIELGKVKKC</sequence>